<dbReference type="PANTHER" id="PTHR21963">
    <property type="entry name" value="PF6"/>
    <property type="match status" value="1"/>
</dbReference>
<dbReference type="GO" id="GO:1904158">
    <property type="term" value="P:axonemal central apparatus assembly"/>
    <property type="evidence" value="ECO:0007669"/>
    <property type="project" value="TreeGrafter"/>
</dbReference>
<dbReference type="EMBL" id="JAGTXO010000063">
    <property type="protein sequence ID" value="KAG8457782.1"/>
    <property type="molecule type" value="Genomic_DNA"/>
</dbReference>
<feature type="compositionally biased region" description="Low complexity" evidence="1">
    <location>
        <begin position="1651"/>
        <end position="1665"/>
    </location>
</feature>
<dbReference type="GO" id="GO:1990716">
    <property type="term" value="C:axonemal central apparatus"/>
    <property type="evidence" value="ECO:0007669"/>
    <property type="project" value="TreeGrafter"/>
</dbReference>
<reference evidence="2" key="1">
    <citation type="submission" date="2021-05" db="EMBL/GenBank/DDBJ databases">
        <title>The genome of the haptophyte Pavlova lutheri (Diacronema luteri, Pavlovales) - a model for lipid biosynthesis in eukaryotic algae.</title>
        <authorList>
            <person name="Hulatt C.J."/>
            <person name="Posewitz M.C."/>
        </authorList>
    </citation>
    <scope>NUCLEOTIDE SEQUENCE</scope>
    <source>
        <strain evidence="2">NIVA-4/92</strain>
    </source>
</reference>
<feature type="compositionally biased region" description="Low complexity" evidence="1">
    <location>
        <begin position="314"/>
        <end position="338"/>
    </location>
</feature>
<organism evidence="2 3">
    <name type="scientific">Diacronema lutheri</name>
    <name type="common">Unicellular marine alga</name>
    <name type="synonym">Monochrysis lutheri</name>
    <dbReference type="NCBI Taxonomy" id="2081491"/>
    <lineage>
        <taxon>Eukaryota</taxon>
        <taxon>Haptista</taxon>
        <taxon>Haptophyta</taxon>
        <taxon>Pavlovophyceae</taxon>
        <taxon>Pavlovales</taxon>
        <taxon>Pavlovaceae</taxon>
        <taxon>Diacronema</taxon>
    </lineage>
</organism>
<comment type="caution">
    <text evidence="2">The sequence shown here is derived from an EMBL/GenBank/DDBJ whole genome shotgun (WGS) entry which is preliminary data.</text>
</comment>
<feature type="compositionally biased region" description="Gly residues" evidence="1">
    <location>
        <begin position="274"/>
        <end position="296"/>
    </location>
</feature>
<dbReference type="PANTHER" id="PTHR21963:SF1">
    <property type="entry name" value="SPERM-ASSOCIATED ANTIGEN 17"/>
    <property type="match status" value="1"/>
</dbReference>
<gene>
    <name evidence="2" type="ORF">KFE25_005795</name>
</gene>
<protein>
    <submittedName>
        <fullName evidence="2">Uncharacterized protein</fullName>
    </submittedName>
</protein>
<evidence type="ECO:0000313" key="3">
    <source>
        <dbReference type="Proteomes" id="UP000751190"/>
    </source>
</evidence>
<feature type="region of interest" description="Disordered" evidence="1">
    <location>
        <begin position="587"/>
        <end position="606"/>
    </location>
</feature>
<feature type="region of interest" description="Disordered" evidence="1">
    <location>
        <begin position="665"/>
        <end position="694"/>
    </location>
</feature>
<evidence type="ECO:0000256" key="1">
    <source>
        <dbReference type="SAM" id="MobiDB-lite"/>
    </source>
</evidence>
<name>A0A8J5X7L7_DIALT</name>
<feature type="compositionally biased region" description="Polar residues" evidence="1">
    <location>
        <begin position="1676"/>
        <end position="1689"/>
    </location>
</feature>
<feature type="compositionally biased region" description="Basic and acidic residues" evidence="1">
    <location>
        <begin position="301"/>
        <end position="311"/>
    </location>
</feature>
<evidence type="ECO:0000313" key="2">
    <source>
        <dbReference type="EMBL" id="KAG8457782.1"/>
    </source>
</evidence>
<feature type="compositionally biased region" description="Gly residues" evidence="1">
    <location>
        <begin position="665"/>
        <end position="676"/>
    </location>
</feature>
<feature type="compositionally biased region" description="Acidic residues" evidence="1">
    <location>
        <begin position="718"/>
        <end position="732"/>
    </location>
</feature>
<keyword evidence="3" id="KW-1185">Reference proteome</keyword>
<feature type="compositionally biased region" description="Low complexity" evidence="1">
    <location>
        <begin position="251"/>
        <end position="273"/>
    </location>
</feature>
<feature type="region of interest" description="Disordered" evidence="1">
    <location>
        <begin position="1637"/>
        <end position="1689"/>
    </location>
</feature>
<feature type="region of interest" description="Disordered" evidence="1">
    <location>
        <begin position="1429"/>
        <end position="1458"/>
    </location>
</feature>
<feature type="region of interest" description="Disordered" evidence="1">
    <location>
        <begin position="711"/>
        <end position="732"/>
    </location>
</feature>
<accession>A0A8J5X7L7</accession>
<dbReference type="InterPro" id="IPR026173">
    <property type="entry name" value="SPAG17"/>
</dbReference>
<dbReference type="Proteomes" id="UP000751190">
    <property type="component" value="Unassembled WGS sequence"/>
</dbReference>
<sequence length="1689" mass="171760">MAVVATLGATVGFEVEPALDELTSNGRAVVLRIGELEAAAAAAFGSPLAAEIAAARAAAVGAPDAPAALPAELRARLVAERVAAHKAGLEAAEAEVGTAGAGVDGAPAAPTADEPAAPAVTLYILAGGFPASEADVRALAVAGVPLEMVLELRVPPAIARYQAAERALAAAAAAAKDKKAPKKAKDAPEDPVLLNHVTGVLPEADGSAPVLPPALLALRGAADACARGEGDAFGADIAHYALHDIAPATQPASGDGDGVADARGAADARAGARAGAGGAGRPPTGDGGKAGTGGKAGAPRKGAEKGVEKGGGRRSSATASAVKAPAAAAAGAPKGGRAQTPTLSDAPGAESAGALSPWLDARAVADAVLAHARALAAQRAAYHAWLGEARAVAQIRPLADAGMAAAAQVCDEYATRLAPVPLAATSVAVVLDTIVGLVADEIARADADARGGERTAAPGAHTGALDEATGAGAGAARDAELDAIAEYLGAARALVAAGGHPGDAPRAAGATADADRLALFKRGAVAPYGDQINHWTLRAATPVDPEVAAVAAARATRRVDGGADGDGDGDGDGDADVEVVEVGEVGASDGTADSRTVARGGASPEEAAMARARAVAASVRRMFRRITVPGKNRHLMPPGAALSPVARACELSALLHACRLGLSGERGGGGGGGGGAARAEPPVDDDDGAAGGGWGGGSYVRVGAGTRLGDTAGSAGVDDGDDGGADADGDDGAVERVTFSADEAEHAAQLTALEDMVNALDDAVRAARRARAEAAAAAAGAQRSAAADRAASKAAARLEFNNRCFVERYSPEVAAQVWYKATGCNPRPTMLVEYEPGSDALLVALHTPAPPESHHETVPPTPTPLDAQLMRNFVAWDAWARRRAGVANGAAVPPRPPAPAGALLEPVPPLRPDAGTAPRCERYYPADGSHVTVTHTQQAYDDARAADVPATNASVAAATAAAAALAEAAAARGFEEKPPIARAVVVNRGWTLTVARRMTLQAAADAAGVRARALRKKPTFAQKTVFFSDEDFDPPIYVGDVEVLLACHADGGSADGCTLRVHLEPPTAHGTVWLTHGDAHGCLTSISQDGEVRVRWARPASMPAAATSGHAHARASSQPLELARTILTNGAVVSHCDDGSAVMMLRDGNVAVRRADGSMDVTNSFGVRVRRAPAAARRGATAAAADVGADGRGAAQYSTPLPQAADDLSYLPMAASANLSDRESGTTLLTRTDRVCTASLADGRTVALHADGTHVACSADVEAFHGARGEIVVEGGPCAAGPAAGRVRLNLRTDEQSVECAGRTRLRRVLDPETTLLVLVADRPDGSQLVVHAHATKRRARAPTVRFVPPELALTERVAYDDEGTYNVKLGTAELRVRDVEGSTFVIRVGRPAESRCEPAPIDDFAEGDDAEATAERKRAAAELVAGAARAREAGEVPSPRPTLERTRRTPATGGSHPPRLFCFRPDGSCIEWLRPIDVAPYVAAVGASYAFPLSPPLHKGLLALGPTDGGTVVVSSPVSRSPPSSYVTLLSTDLDELAAVAPSAILQAEIAHLFEFSAAFRPPPPRAHTVRMRQLLFTAPLDGKARRAFVQVVRQHVQLTADSFNQLQALRLVDERDDDTLALEAELAEAVEARERELADEAASDELLKPPRSIRSGGPRSSGTSRHDKGGRGFSFSTLNVAASASAP</sequence>
<feature type="region of interest" description="Disordered" evidence="1">
    <location>
        <begin position="249"/>
        <end position="352"/>
    </location>
</feature>
<proteinExistence type="predicted"/>